<evidence type="ECO:0000256" key="1">
    <source>
        <dbReference type="ARBA" id="ARBA00012493"/>
    </source>
</evidence>
<dbReference type="GO" id="GO:0003676">
    <property type="term" value="F:nucleic acid binding"/>
    <property type="evidence" value="ECO:0007669"/>
    <property type="project" value="InterPro"/>
</dbReference>
<evidence type="ECO:0000256" key="4">
    <source>
        <dbReference type="ARBA" id="ARBA00022722"/>
    </source>
</evidence>
<dbReference type="InterPro" id="IPR050951">
    <property type="entry name" value="Retrovirus_Pol_polyprotein"/>
</dbReference>
<sequence>MASHEEFVIRQRPFIMHPPELQTDELEYELTIRGVEAGAASREQKAHLFVVNERIAAKPEAIDTLNLEEELAALKTKLIELKVLVQECLESWGGLGTSQLPRVATLYLHCMFRNRRCLFKRPSLFPAFRRVSWDLAKIREELLGIYQSHIIPEPFVPPDEDSDFSEEEERKRRKNLRKSRSESYQRSTESHTETSYNSPPEPHVKSKVEKKKGKKSTRVSPKRRRQEYRSPERYSTASSDSDSTSSSASSQDRKKKKNKGKKNSKKSKKKKRKSRRRRSSTSSNSDSSGSDSPEEKKYRMNPVTRFPHRFGKDGDVQTFLDDVEGSASIHRIGDEELLRGIEALLTGPAKEWHRANKSSLTSWKIFKRELKDAFEPGDEDDEVMEKIQRLKQNEDETFVVFESRCNLLFKRLSNPLTSKEKLRILLKGLHLYYRSKIISAKMESIRTLRDSCKELERDKSQIRELEREKKREEKRMKEKEDKKEKKQSKSAAAAVISSDDQSSDDAKVSAVTVPVKPEQPEKKQKGKRTRRPSWGSTVSVNVNRSPEHKHPYWKQKAIARRSKKLVLKVELGRDNRGYITSTVLGLPLKGLLDSGSQRTLVDKTGLRLLKAAGLKLSASKYSILKDANKGSSTIIGELHVPFSLEGKVKLVTVLYAPRLSNVCIFGLDFWRLFHLRPDFVEMTCEVGSATIEIIDTPQELKEDILTEPRRTSLDNLLEEFRPVLQPGKLGCIDVEHVIDTGDAQPVRSRYQNYNPKILKDVHAELDDRLRNGTVEASESPWLSPLLWYNELLEKVKADPDSYEKFGIQDNQLFKLISIHQKLPLKWVQVLPKESREAALTEAHDDPKSGHGGWDRTFQRLRARAYWPGMLENVKEKCNHCKICQQVKMDRRKPPGLMGSGDVVSRPIELMSADLIGPLPRSSKGATFLSVITDAFSKYVFLRPLRTATATAVCQHFKEDVLLKHGAPRLILVDNGQQYRSKQFQDLCRAYNVKIRYNLAYNPRSNPTERMNQTIETLICCYVQDNHREWDAYLPECQTALNTSASHITGYSPHQVLFGEELILDGRERVFDGIPEDPQILDPTNANVLQDEERLEFYKELKKKLNDARLRHASRYNLRRRPHEEFPTGCMVWRRNFVKSDKAQYVSKKLAKRWIGPYKVKQIVGRVSYLLQDEDGRDDGPWHVDQLKKVV</sequence>
<comment type="caution">
    <text evidence="10">The sequence shown here is derived from an EMBL/GenBank/DDBJ whole genome shotgun (WGS) entry which is preliminary data.</text>
</comment>
<dbReference type="InterPro" id="IPR005162">
    <property type="entry name" value="Retrotrans_gag_dom"/>
</dbReference>
<dbReference type="FunFam" id="1.10.340.70:FF:000001">
    <property type="entry name" value="Retrovirus-related Pol polyprotein from transposon gypsy-like Protein"/>
    <property type="match status" value="1"/>
</dbReference>
<feature type="compositionally biased region" description="Polar residues" evidence="8">
    <location>
        <begin position="534"/>
        <end position="544"/>
    </location>
</feature>
<evidence type="ECO:0000256" key="7">
    <source>
        <dbReference type="ARBA" id="ARBA00022918"/>
    </source>
</evidence>
<dbReference type="GO" id="GO:0004519">
    <property type="term" value="F:endonuclease activity"/>
    <property type="evidence" value="ECO:0007669"/>
    <property type="project" value="UniProtKB-KW"/>
</dbReference>
<gene>
    <name evidence="10" type="ORF">KUF71_025338</name>
</gene>
<reference evidence="10" key="1">
    <citation type="submission" date="2021-07" db="EMBL/GenBank/DDBJ databases">
        <authorList>
            <person name="Catto M.A."/>
            <person name="Jacobson A."/>
            <person name="Kennedy G."/>
            <person name="Labadie P."/>
            <person name="Hunt B.G."/>
            <person name="Srinivasan R."/>
        </authorList>
    </citation>
    <scope>NUCLEOTIDE SEQUENCE</scope>
    <source>
        <strain evidence="10">PL_HMW_Pooled</strain>
        <tissue evidence="10">Head</tissue>
    </source>
</reference>
<keyword evidence="2" id="KW-0808">Transferase</keyword>
<feature type="compositionally biased region" description="Acidic residues" evidence="8">
    <location>
        <begin position="158"/>
        <end position="167"/>
    </location>
</feature>
<dbReference type="GO" id="GO:0004190">
    <property type="term" value="F:aspartic-type endopeptidase activity"/>
    <property type="evidence" value="ECO:0007669"/>
    <property type="project" value="InterPro"/>
</dbReference>
<dbReference type="Gene3D" id="1.10.340.70">
    <property type="match status" value="1"/>
</dbReference>
<dbReference type="Pfam" id="PF17921">
    <property type="entry name" value="Integrase_H2C2"/>
    <property type="match status" value="1"/>
</dbReference>
<reference evidence="10" key="2">
    <citation type="journal article" date="2023" name="BMC Genomics">
        <title>Pest status, molecular evolution, and epigenetic factors derived from the genome assembly of Frankliniella fusca, a thysanopteran phytovirus vector.</title>
        <authorList>
            <person name="Catto M.A."/>
            <person name="Labadie P.E."/>
            <person name="Jacobson A.L."/>
            <person name="Kennedy G.G."/>
            <person name="Srinivasan R."/>
            <person name="Hunt B.G."/>
        </authorList>
    </citation>
    <scope>NUCLEOTIDE SEQUENCE</scope>
    <source>
        <strain evidence="10">PL_HMW_Pooled</strain>
    </source>
</reference>
<dbReference type="InterPro" id="IPR001584">
    <property type="entry name" value="Integrase_cat-core"/>
</dbReference>
<dbReference type="Pfam" id="PF03732">
    <property type="entry name" value="Retrotrans_gag"/>
    <property type="match status" value="1"/>
</dbReference>
<evidence type="ECO:0000256" key="5">
    <source>
        <dbReference type="ARBA" id="ARBA00022759"/>
    </source>
</evidence>
<dbReference type="Proteomes" id="UP001219518">
    <property type="component" value="Unassembled WGS sequence"/>
</dbReference>
<dbReference type="SUPFAM" id="SSF50630">
    <property type="entry name" value="Acid proteases"/>
    <property type="match status" value="1"/>
</dbReference>
<dbReference type="SUPFAM" id="SSF53098">
    <property type="entry name" value="Ribonuclease H-like"/>
    <property type="match status" value="1"/>
</dbReference>
<evidence type="ECO:0000259" key="9">
    <source>
        <dbReference type="PROSITE" id="PS50994"/>
    </source>
</evidence>
<keyword evidence="7" id="KW-0695">RNA-directed DNA polymerase</keyword>
<dbReference type="GO" id="GO:0015074">
    <property type="term" value="P:DNA integration"/>
    <property type="evidence" value="ECO:0007669"/>
    <property type="project" value="InterPro"/>
</dbReference>
<feature type="compositionally biased region" description="Low complexity" evidence="8">
    <location>
        <begin position="235"/>
        <end position="250"/>
    </location>
</feature>
<dbReference type="InterPro" id="IPR036397">
    <property type="entry name" value="RNaseH_sf"/>
</dbReference>
<evidence type="ECO:0000313" key="11">
    <source>
        <dbReference type="Proteomes" id="UP001219518"/>
    </source>
</evidence>
<dbReference type="GO" id="GO:0006508">
    <property type="term" value="P:proteolysis"/>
    <property type="evidence" value="ECO:0007669"/>
    <property type="project" value="InterPro"/>
</dbReference>
<keyword evidence="3" id="KW-0548">Nucleotidyltransferase</keyword>
<protein>
    <recommendedName>
        <fullName evidence="1">RNA-directed DNA polymerase</fullName>
        <ecNumber evidence="1">2.7.7.49</ecNumber>
    </recommendedName>
</protein>
<dbReference type="Gene3D" id="3.10.10.10">
    <property type="entry name" value="HIV Type 1 Reverse Transcriptase, subunit A, domain 1"/>
    <property type="match status" value="1"/>
</dbReference>
<dbReference type="PANTHER" id="PTHR37984:SF5">
    <property type="entry name" value="PROTEIN NYNRIN-LIKE"/>
    <property type="match status" value="1"/>
</dbReference>
<feature type="compositionally biased region" description="Basic and acidic residues" evidence="8">
    <location>
        <begin position="466"/>
        <end position="484"/>
    </location>
</feature>
<dbReference type="GO" id="GO:0003964">
    <property type="term" value="F:RNA-directed DNA polymerase activity"/>
    <property type="evidence" value="ECO:0007669"/>
    <property type="project" value="UniProtKB-KW"/>
</dbReference>
<evidence type="ECO:0000256" key="8">
    <source>
        <dbReference type="SAM" id="MobiDB-lite"/>
    </source>
</evidence>
<accession>A0AAE1H7A7</accession>
<dbReference type="EMBL" id="JAHWGI010000487">
    <property type="protein sequence ID" value="KAK3916090.1"/>
    <property type="molecule type" value="Genomic_DNA"/>
</dbReference>
<feature type="compositionally biased region" description="Basic and acidic residues" evidence="8">
    <location>
        <begin position="179"/>
        <end position="192"/>
    </location>
</feature>
<proteinExistence type="predicted"/>
<evidence type="ECO:0000256" key="2">
    <source>
        <dbReference type="ARBA" id="ARBA00022679"/>
    </source>
</evidence>
<keyword evidence="5" id="KW-0255">Endonuclease</keyword>
<dbReference type="AlphaFoldDB" id="A0AAE1H7A7"/>
<feature type="compositionally biased region" description="Low complexity" evidence="8">
    <location>
        <begin position="280"/>
        <end position="291"/>
    </location>
</feature>
<organism evidence="10 11">
    <name type="scientific">Frankliniella fusca</name>
    <dbReference type="NCBI Taxonomy" id="407009"/>
    <lineage>
        <taxon>Eukaryota</taxon>
        <taxon>Metazoa</taxon>
        <taxon>Ecdysozoa</taxon>
        <taxon>Arthropoda</taxon>
        <taxon>Hexapoda</taxon>
        <taxon>Insecta</taxon>
        <taxon>Pterygota</taxon>
        <taxon>Neoptera</taxon>
        <taxon>Paraneoptera</taxon>
        <taxon>Thysanoptera</taxon>
        <taxon>Terebrantia</taxon>
        <taxon>Thripoidea</taxon>
        <taxon>Thripidae</taxon>
        <taxon>Frankliniella</taxon>
    </lineage>
</organism>
<keyword evidence="4" id="KW-0540">Nuclease</keyword>
<feature type="compositionally biased region" description="Basic residues" evidence="8">
    <location>
        <begin position="208"/>
        <end position="226"/>
    </location>
</feature>
<feature type="compositionally biased region" description="Basic residues" evidence="8">
    <location>
        <begin position="253"/>
        <end position="279"/>
    </location>
</feature>
<evidence type="ECO:0000256" key="6">
    <source>
        <dbReference type="ARBA" id="ARBA00022801"/>
    </source>
</evidence>
<feature type="region of interest" description="Disordered" evidence="8">
    <location>
        <begin position="154"/>
        <end position="310"/>
    </location>
</feature>
<dbReference type="PANTHER" id="PTHR37984">
    <property type="entry name" value="PROTEIN CBG26694"/>
    <property type="match status" value="1"/>
</dbReference>
<dbReference type="PROSITE" id="PS00141">
    <property type="entry name" value="ASP_PROTEASE"/>
    <property type="match status" value="1"/>
</dbReference>
<keyword evidence="11" id="KW-1185">Reference proteome</keyword>
<dbReference type="InterPro" id="IPR021109">
    <property type="entry name" value="Peptidase_aspartic_dom_sf"/>
</dbReference>
<dbReference type="InterPro" id="IPR041588">
    <property type="entry name" value="Integrase_H2C2"/>
</dbReference>
<dbReference type="InterPro" id="IPR001969">
    <property type="entry name" value="Aspartic_peptidase_AS"/>
</dbReference>
<feature type="domain" description="Integrase catalytic" evidence="9">
    <location>
        <begin position="902"/>
        <end position="1060"/>
    </location>
</feature>
<evidence type="ECO:0000313" key="10">
    <source>
        <dbReference type="EMBL" id="KAK3916090.1"/>
    </source>
</evidence>
<dbReference type="Gene3D" id="3.30.420.10">
    <property type="entry name" value="Ribonuclease H-like superfamily/Ribonuclease H"/>
    <property type="match status" value="1"/>
</dbReference>
<dbReference type="PROSITE" id="PS50994">
    <property type="entry name" value="INTEGRASE"/>
    <property type="match status" value="1"/>
</dbReference>
<dbReference type="Gene3D" id="2.40.70.10">
    <property type="entry name" value="Acid Proteases"/>
    <property type="match status" value="1"/>
</dbReference>
<dbReference type="Pfam" id="PF00665">
    <property type="entry name" value="rve"/>
    <property type="match status" value="1"/>
</dbReference>
<name>A0AAE1H7A7_9NEOP</name>
<dbReference type="InterPro" id="IPR012337">
    <property type="entry name" value="RNaseH-like_sf"/>
</dbReference>
<feature type="compositionally biased region" description="Low complexity" evidence="8">
    <location>
        <begin position="489"/>
        <end position="500"/>
    </location>
</feature>
<dbReference type="EC" id="2.7.7.49" evidence="1"/>
<keyword evidence="6" id="KW-0378">Hydrolase</keyword>
<feature type="region of interest" description="Disordered" evidence="8">
    <location>
        <begin position="466"/>
        <end position="553"/>
    </location>
</feature>
<evidence type="ECO:0000256" key="3">
    <source>
        <dbReference type="ARBA" id="ARBA00022695"/>
    </source>
</evidence>